<dbReference type="AlphaFoldDB" id="A0A1J5SYB5"/>
<name>A0A1J5SYB5_9ZZZZ</name>
<proteinExistence type="predicted"/>
<dbReference type="EMBL" id="MLJW01000042">
    <property type="protein sequence ID" value="OIR06596.1"/>
    <property type="molecule type" value="Genomic_DNA"/>
</dbReference>
<gene>
    <name evidence="1" type="ORF">GALL_112020</name>
</gene>
<accession>A0A1J5SYB5</accession>
<protein>
    <submittedName>
        <fullName evidence="1">Uncharacterized protein</fullName>
    </submittedName>
</protein>
<reference evidence="1" key="1">
    <citation type="submission" date="2016-10" db="EMBL/GenBank/DDBJ databases">
        <title>Sequence of Gallionella enrichment culture.</title>
        <authorList>
            <person name="Poehlein A."/>
            <person name="Muehling M."/>
            <person name="Daniel R."/>
        </authorList>
    </citation>
    <scope>NUCLEOTIDE SEQUENCE</scope>
</reference>
<organism evidence="1">
    <name type="scientific">mine drainage metagenome</name>
    <dbReference type="NCBI Taxonomy" id="410659"/>
    <lineage>
        <taxon>unclassified sequences</taxon>
        <taxon>metagenomes</taxon>
        <taxon>ecological metagenomes</taxon>
    </lineage>
</organism>
<sequence>MAIKNLVEILSQVWFIVSVSVYRLKFIKEILLKLPYFPEW</sequence>
<evidence type="ECO:0000313" key="1">
    <source>
        <dbReference type="EMBL" id="OIR06596.1"/>
    </source>
</evidence>
<comment type="caution">
    <text evidence="1">The sequence shown here is derived from an EMBL/GenBank/DDBJ whole genome shotgun (WGS) entry which is preliminary data.</text>
</comment>